<dbReference type="EMBL" id="JAUSQZ010000001">
    <property type="protein sequence ID" value="MDP9829869.1"/>
    <property type="molecule type" value="Genomic_DNA"/>
</dbReference>
<evidence type="ECO:0000313" key="2">
    <source>
        <dbReference type="Proteomes" id="UP001235712"/>
    </source>
</evidence>
<reference evidence="1 2" key="1">
    <citation type="submission" date="2023-07" db="EMBL/GenBank/DDBJ databases">
        <title>Sequencing the genomes of 1000 actinobacteria strains.</title>
        <authorList>
            <person name="Klenk H.-P."/>
        </authorList>
    </citation>
    <scope>NUCLEOTIDE SEQUENCE [LARGE SCALE GENOMIC DNA]</scope>
    <source>
        <strain evidence="1 2">DSM 44388</strain>
    </source>
</reference>
<protein>
    <submittedName>
        <fullName evidence="1">Uncharacterized protein</fullName>
    </submittedName>
</protein>
<proteinExistence type="predicted"/>
<comment type="caution">
    <text evidence="1">The sequence shown here is derived from an EMBL/GenBank/DDBJ whole genome shotgun (WGS) entry which is preliminary data.</text>
</comment>
<sequence length="41" mass="4448">MVTKTGNGSDGCFHRTLGYSVSHYRMLTYSTLSPGVEAPPE</sequence>
<organism evidence="1 2">
    <name type="scientific">Kineosporia succinea</name>
    <dbReference type="NCBI Taxonomy" id="84632"/>
    <lineage>
        <taxon>Bacteria</taxon>
        <taxon>Bacillati</taxon>
        <taxon>Actinomycetota</taxon>
        <taxon>Actinomycetes</taxon>
        <taxon>Kineosporiales</taxon>
        <taxon>Kineosporiaceae</taxon>
        <taxon>Kineosporia</taxon>
    </lineage>
</organism>
<keyword evidence="2" id="KW-1185">Reference proteome</keyword>
<dbReference type="Proteomes" id="UP001235712">
    <property type="component" value="Unassembled WGS sequence"/>
</dbReference>
<name>A0ABT9PB06_9ACTN</name>
<accession>A0ABT9PB06</accession>
<gene>
    <name evidence="1" type="ORF">J2S57_005618</name>
</gene>
<evidence type="ECO:0000313" key="1">
    <source>
        <dbReference type="EMBL" id="MDP9829869.1"/>
    </source>
</evidence>
<dbReference type="RefSeq" id="WP_307248498.1">
    <property type="nucleotide sequence ID" value="NZ_JAUSQZ010000001.1"/>
</dbReference>